<feature type="transmembrane region" description="Helical" evidence="2">
    <location>
        <begin position="21"/>
        <end position="43"/>
    </location>
</feature>
<keyword evidence="1" id="KW-0175">Coiled coil</keyword>
<keyword evidence="4" id="KW-1185">Reference proteome</keyword>
<evidence type="ECO:0000313" key="3">
    <source>
        <dbReference type="EMBL" id="MBZ5713395.1"/>
    </source>
</evidence>
<gene>
    <name evidence="3" type="ORF">K7C98_29530</name>
</gene>
<evidence type="ECO:0000256" key="1">
    <source>
        <dbReference type="SAM" id="Coils"/>
    </source>
</evidence>
<organism evidence="3 4">
    <name type="scientific">Nannocystis pusilla</name>
    <dbReference type="NCBI Taxonomy" id="889268"/>
    <lineage>
        <taxon>Bacteria</taxon>
        <taxon>Pseudomonadati</taxon>
        <taxon>Myxococcota</taxon>
        <taxon>Polyangia</taxon>
        <taxon>Nannocystales</taxon>
        <taxon>Nannocystaceae</taxon>
        <taxon>Nannocystis</taxon>
    </lineage>
</organism>
<name>A0ABS7TZ42_9BACT</name>
<keyword evidence="2" id="KW-1133">Transmembrane helix</keyword>
<keyword evidence="2" id="KW-0812">Transmembrane</keyword>
<dbReference type="RefSeq" id="WP_224195139.1">
    <property type="nucleotide sequence ID" value="NZ_JAIRAU010000043.1"/>
</dbReference>
<comment type="caution">
    <text evidence="3">The sequence shown here is derived from an EMBL/GenBank/DDBJ whole genome shotgun (WGS) entry which is preliminary data.</text>
</comment>
<evidence type="ECO:0008006" key="5">
    <source>
        <dbReference type="Google" id="ProtNLM"/>
    </source>
</evidence>
<dbReference type="Proteomes" id="UP001139031">
    <property type="component" value="Unassembled WGS sequence"/>
</dbReference>
<evidence type="ECO:0000313" key="4">
    <source>
        <dbReference type="Proteomes" id="UP001139031"/>
    </source>
</evidence>
<keyword evidence="2" id="KW-0472">Membrane</keyword>
<protein>
    <recommendedName>
        <fullName evidence="5">PilN domain-containing protein</fullName>
    </recommendedName>
</protein>
<reference evidence="3" key="1">
    <citation type="submission" date="2021-08" db="EMBL/GenBank/DDBJ databases">
        <authorList>
            <person name="Stevens D.C."/>
        </authorList>
    </citation>
    <scope>NUCLEOTIDE SEQUENCE</scope>
    <source>
        <strain evidence="3">DSM 53165</strain>
    </source>
</reference>
<proteinExistence type="predicted"/>
<accession>A0ABS7TZ42</accession>
<sequence length="184" mass="20245">MIRINLLPRAQRRRRLRLRSGAVLGGAMLLGWAVVIALGHAWIASHRARADELRADAAEAVAATRLLERKRENPALAERQRVLRIRQEALAQLREARGGPTAALTGLVALFAGPDAALRPLEVHAHTLDRWRVDGLARDVGALAGLVARVRREATFDLSYGPEYARTADGSLRFRLDLEVAPHP</sequence>
<feature type="coiled-coil region" evidence="1">
    <location>
        <begin position="43"/>
        <end position="70"/>
    </location>
</feature>
<evidence type="ECO:0000256" key="2">
    <source>
        <dbReference type="SAM" id="Phobius"/>
    </source>
</evidence>
<dbReference type="EMBL" id="JAIRAU010000043">
    <property type="protein sequence ID" value="MBZ5713395.1"/>
    <property type="molecule type" value="Genomic_DNA"/>
</dbReference>